<proteinExistence type="predicted"/>
<evidence type="ECO:0000259" key="1">
    <source>
        <dbReference type="Pfam" id="PF12867"/>
    </source>
</evidence>
<gene>
    <name evidence="2" type="ORF">GCM10011425_33750</name>
</gene>
<dbReference type="AlphaFoldDB" id="A0A917JAN5"/>
<dbReference type="Gene3D" id="1.20.120.450">
    <property type="entry name" value="dinb family like domain"/>
    <property type="match status" value="1"/>
</dbReference>
<organism evidence="2 3">
    <name type="scientific">Mucilaginibacter galii</name>
    <dbReference type="NCBI Taxonomy" id="2005073"/>
    <lineage>
        <taxon>Bacteria</taxon>
        <taxon>Pseudomonadati</taxon>
        <taxon>Bacteroidota</taxon>
        <taxon>Sphingobacteriia</taxon>
        <taxon>Sphingobacteriales</taxon>
        <taxon>Sphingobacteriaceae</taxon>
        <taxon>Mucilaginibacter</taxon>
    </lineage>
</organism>
<evidence type="ECO:0000313" key="3">
    <source>
        <dbReference type="Proteomes" id="UP000662074"/>
    </source>
</evidence>
<keyword evidence="3" id="KW-1185">Reference proteome</keyword>
<accession>A0A917JAN5</accession>
<reference evidence="2" key="2">
    <citation type="submission" date="2020-09" db="EMBL/GenBank/DDBJ databases">
        <authorList>
            <person name="Sun Q."/>
            <person name="Sedlacek I."/>
        </authorList>
    </citation>
    <scope>NUCLEOTIDE SEQUENCE</scope>
    <source>
        <strain evidence="2">CCM 8711</strain>
    </source>
</reference>
<reference evidence="2" key="1">
    <citation type="journal article" date="2014" name="Int. J. Syst. Evol. Microbiol.">
        <title>Complete genome sequence of Corynebacterium casei LMG S-19264T (=DSM 44701T), isolated from a smear-ripened cheese.</title>
        <authorList>
            <consortium name="US DOE Joint Genome Institute (JGI-PGF)"/>
            <person name="Walter F."/>
            <person name="Albersmeier A."/>
            <person name="Kalinowski J."/>
            <person name="Ruckert C."/>
        </authorList>
    </citation>
    <scope>NUCLEOTIDE SEQUENCE</scope>
    <source>
        <strain evidence="2">CCM 8711</strain>
    </source>
</reference>
<evidence type="ECO:0000313" key="2">
    <source>
        <dbReference type="EMBL" id="GGI52163.1"/>
    </source>
</evidence>
<dbReference type="InterPro" id="IPR024775">
    <property type="entry name" value="DinB-like"/>
</dbReference>
<protein>
    <recommendedName>
        <fullName evidence="1">DinB-like domain-containing protein</fullName>
    </recommendedName>
</protein>
<dbReference type="SUPFAM" id="SSF109854">
    <property type="entry name" value="DinB/YfiT-like putative metalloenzymes"/>
    <property type="match status" value="1"/>
</dbReference>
<dbReference type="Proteomes" id="UP000662074">
    <property type="component" value="Unassembled WGS sequence"/>
</dbReference>
<dbReference type="Pfam" id="PF12867">
    <property type="entry name" value="DinB_2"/>
    <property type="match status" value="1"/>
</dbReference>
<sequence>MTTAQQLQYELETAFVGRPWYGNPISEIITEGSWQAAFNKPPGSVHSIAHIIVHMTGWTEEVISRLQGNPAAEPARGDWPEPSLPGEQSWHQLVIDLDEANSNLIKAMQALPNERWDELINDQRELNEPVTTYKELVYGFIQHQIYHAGQIALLNRMNHVS</sequence>
<dbReference type="RefSeq" id="WP_188418279.1">
    <property type="nucleotide sequence ID" value="NZ_BMDO01000011.1"/>
</dbReference>
<dbReference type="EMBL" id="BMDO01000011">
    <property type="protein sequence ID" value="GGI52163.1"/>
    <property type="molecule type" value="Genomic_DNA"/>
</dbReference>
<dbReference type="InterPro" id="IPR034660">
    <property type="entry name" value="DinB/YfiT-like"/>
</dbReference>
<name>A0A917JAN5_9SPHI</name>
<comment type="caution">
    <text evidence="2">The sequence shown here is derived from an EMBL/GenBank/DDBJ whole genome shotgun (WGS) entry which is preliminary data.</text>
</comment>
<feature type="domain" description="DinB-like" evidence="1">
    <location>
        <begin position="39"/>
        <end position="151"/>
    </location>
</feature>